<evidence type="ECO:0000256" key="1">
    <source>
        <dbReference type="SAM" id="MobiDB-lite"/>
    </source>
</evidence>
<reference evidence="2" key="1">
    <citation type="submission" date="2023-03" db="EMBL/GenBank/DDBJ databases">
        <title>Massive genome expansion in bonnet fungi (Mycena s.s.) driven by repeated elements and novel gene families across ecological guilds.</title>
        <authorList>
            <consortium name="Lawrence Berkeley National Laboratory"/>
            <person name="Harder C.B."/>
            <person name="Miyauchi S."/>
            <person name="Viragh M."/>
            <person name="Kuo A."/>
            <person name="Thoen E."/>
            <person name="Andreopoulos B."/>
            <person name="Lu D."/>
            <person name="Skrede I."/>
            <person name="Drula E."/>
            <person name="Henrissat B."/>
            <person name="Morin E."/>
            <person name="Kohler A."/>
            <person name="Barry K."/>
            <person name="LaButti K."/>
            <person name="Morin E."/>
            <person name="Salamov A."/>
            <person name="Lipzen A."/>
            <person name="Mereny Z."/>
            <person name="Hegedus B."/>
            <person name="Baldrian P."/>
            <person name="Stursova M."/>
            <person name="Weitz H."/>
            <person name="Taylor A."/>
            <person name="Grigoriev I.V."/>
            <person name="Nagy L.G."/>
            <person name="Martin F."/>
            <person name="Kauserud H."/>
        </authorList>
    </citation>
    <scope>NUCLEOTIDE SEQUENCE</scope>
    <source>
        <strain evidence="2">CBHHK067</strain>
    </source>
</reference>
<evidence type="ECO:0000313" key="2">
    <source>
        <dbReference type="EMBL" id="KAJ7670447.1"/>
    </source>
</evidence>
<sequence length="116" mass="13057">MRMGRPREYAASSGLGSFDDEVRDAGYSDDDGDERPMQLSAKALGKRPVMADPYCLSLGLKDNLDDRPEDLDEENSPERLWQHIHHPVQHFVYDAAAERTQQQIREGHALVVNGGH</sequence>
<dbReference type="Proteomes" id="UP001221757">
    <property type="component" value="Unassembled WGS sequence"/>
</dbReference>
<organism evidence="2 3">
    <name type="scientific">Mycena rosella</name>
    <name type="common">Pink bonnet</name>
    <name type="synonym">Agaricus rosellus</name>
    <dbReference type="NCBI Taxonomy" id="1033263"/>
    <lineage>
        <taxon>Eukaryota</taxon>
        <taxon>Fungi</taxon>
        <taxon>Dikarya</taxon>
        <taxon>Basidiomycota</taxon>
        <taxon>Agaricomycotina</taxon>
        <taxon>Agaricomycetes</taxon>
        <taxon>Agaricomycetidae</taxon>
        <taxon>Agaricales</taxon>
        <taxon>Marasmiineae</taxon>
        <taxon>Mycenaceae</taxon>
        <taxon>Mycena</taxon>
    </lineage>
</organism>
<accession>A0AAD7CZ09</accession>
<protein>
    <submittedName>
        <fullName evidence="2">Uncharacterized protein</fullName>
    </submittedName>
</protein>
<name>A0AAD7CZ09_MYCRO</name>
<comment type="caution">
    <text evidence="2">The sequence shown here is derived from an EMBL/GenBank/DDBJ whole genome shotgun (WGS) entry which is preliminary data.</text>
</comment>
<feature type="region of interest" description="Disordered" evidence="1">
    <location>
        <begin position="1"/>
        <end position="36"/>
    </location>
</feature>
<keyword evidence="3" id="KW-1185">Reference proteome</keyword>
<gene>
    <name evidence="2" type="ORF">B0H17DRAFT_1085868</name>
</gene>
<feature type="compositionally biased region" description="Acidic residues" evidence="1">
    <location>
        <begin position="18"/>
        <end position="33"/>
    </location>
</feature>
<proteinExistence type="predicted"/>
<dbReference type="EMBL" id="JARKIE010000180">
    <property type="protein sequence ID" value="KAJ7670447.1"/>
    <property type="molecule type" value="Genomic_DNA"/>
</dbReference>
<dbReference type="AlphaFoldDB" id="A0AAD7CZ09"/>
<evidence type="ECO:0000313" key="3">
    <source>
        <dbReference type="Proteomes" id="UP001221757"/>
    </source>
</evidence>